<dbReference type="AlphaFoldDB" id="A0A5J4SCD2"/>
<dbReference type="Proteomes" id="UP000324800">
    <property type="component" value="Unassembled WGS sequence"/>
</dbReference>
<feature type="non-terminal residue" evidence="1">
    <location>
        <position position="54"/>
    </location>
</feature>
<evidence type="ECO:0000313" key="1">
    <source>
        <dbReference type="EMBL" id="KAA6343809.1"/>
    </source>
</evidence>
<comment type="caution">
    <text evidence="1">The sequence shown here is derived from an EMBL/GenBank/DDBJ whole genome shotgun (WGS) entry which is preliminary data.</text>
</comment>
<dbReference type="EMBL" id="SNRW01040461">
    <property type="protein sequence ID" value="KAA6343809.1"/>
    <property type="molecule type" value="Genomic_DNA"/>
</dbReference>
<accession>A0A5J4SCD2</accession>
<proteinExistence type="predicted"/>
<name>A0A5J4SCD2_9EUKA</name>
<sequence length="54" mass="5655">MAGLGFEFAQAAYGMQPQSIPFGYSMPYAAQGSANPGRTRAIWVGNVAESVDEG</sequence>
<organism evidence="1 2">
    <name type="scientific">Streblomastix strix</name>
    <dbReference type="NCBI Taxonomy" id="222440"/>
    <lineage>
        <taxon>Eukaryota</taxon>
        <taxon>Metamonada</taxon>
        <taxon>Preaxostyla</taxon>
        <taxon>Oxymonadida</taxon>
        <taxon>Streblomastigidae</taxon>
        <taxon>Streblomastix</taxon>
    </lineage>
</organism>
<protein>
    <submittedName>
        <fullName evidence="1">Uncharacterized protein</fullName>
    </submittedName>
</protein>
<gene>
    <name evidence="1" type="ORF">EZS28_052281</name>
</gene>
<dbReference type="OrthoDB" id="2017782at2759"/>
<evidence type="ECO:0000313" key="2">
    <source>
        <dbReference type="Proteomes" id="UP000324800"/>
    </source>
</evidence>
<reference evidence="1 2" key="1">
    <citation type="submission" date="2019-03" db="EMBL/GenBank/DDBJ databases">
        <title>Single cell metagenomics reveals metabolic interactions within the superorganism composed of flagellate Streblomastix strix and complex community of Bacteroidetes bacteria on its surface.</title>
        <authorList>
            <person name="Treitli S.C."/>
            <person name="Kolisko M."/>
            <person name="Husnik F."/>
            <person name="Keeling P."/>
            <person name="Hampl V."/>
        </authorList>
    </citation>
    <scope>NUCLEOTIDE SEQUENCE [LARGE SCALE GENOMIC DNA]</scope>
    <source>
        <strain evidence="1">ST1C</strain>
    </source>
</reference>